<evidence type="ECO:0000313" key="3">
    <source>
        <dbReference type="EMBL" id="MBB5056331.1"/>
    </source>
</evidence>
<protein>
    <submittedName>
        <fullName evidence="3">Purine catabolism regulator</fullName>
    </submittedName>
</protein>
<name>A0A7W7ZAH6_9BACT</name>
<feature type="domain" description="PucR C-terminal helix-turn-helix" evidence="2">
    <location>
        <begin position="202"/>
        <end position="258"/>
    </location>
</feature>
<organism evidence="3 4">
    <name type="scientific">Granulicella aggregans</name>
    <dbReference type="NCBI Taxonomy" id="474949"/>
    <lineage>
        <taxon>Bacteria</taxon>
        <taxon>Pseudomonadati</taxon>
        <taxon>Acidobacteriota</taxon>
        <taxon>Terriglobia</taxon>
        <taxon>Terriglobales</taxon>
        <taxon>Acidobacteriaceae</taxon>
        <taxon>Granulicella</taxon>
    </lineage>
</organism>
<gene>
    <name evidence="3" type="ORF">HDF16_001000</name>
</gene>
<dbReference type="PANTHER" id="PTHR33744:SF1">
    <property type="entry name" value="DNA-BINDING TRANSCRIPTIONAL ACTIVATOR ADER"/>
    <property type="match status" value="1"/>
</dbReference>
<evidence type="ECO:0000259" key="2">
    <source>
        <dbReference type="Pfam" id="PF13556"/>
    </source>
</evidence>
<dbReference type="InterPro" id="IPR042070">
    <property type="entry name" value="PucR_C-HTH_sf"/>
</dbReference>
<dbReference type="Proteomes" id="UP000540989">
    <property type="component" value="Unassembled WGS sequence"/>
</dbReference>
<sequence>MNANRASLERQPVAIDSNTRGTFRQGTALPSLETLLNLPAFRSAELICGGAQIDQPVTWVHVSEIMDIWRFLSGGELLLSTGLELMRVSSATRRGYIRGLSKAGIRALGLELVQWITEVPSELLETARELNFPIVVFRTEVSFRELTRAAHQEILRPTPSHGLETTLDTILNSLIETGRDRQFLQRELGPLLSLPPRPRTTLLITLEALLDAQFNIAAASRNLGVRRQSVYYRLDQLTGLLGSLDDPSRKLGFLVAFALLRSSHPQLTATERPTSRTEKERRP</sequence>
<dbReference type="InterPro" id="IPR051448">
    <property type="entry name" value="CdaR-like_regulators"/>
</dbReference>
<dbReference type="EMBL" id="JACHIP010000001">
    <property type="protein sequence ID" value="MBB5056331.1"/>
    <property type="molecule type" value="Genomic_DNA"/>
</dbReference>
<keyword evidence="4" id="KW-1185">Reference proteome</keyword>
<feature type="domain" description="Purine catabolism PurC-like" evidence="1">
    <location>
        <begin position="35"/>
        <end position="154"/>
    </location>
</feature>
<dbReference type="InterPro" id="IPR012914">
    <property type="entry name" value="PucR_dom"/>
</dbReference>
<evidence type="ECO:0000313" key="4">
    <source>
        <dbReference type="Proteomes" id="UP000540989"/>
    </source>
</evidence>
<proteinExistence type="predicted"/>
<dbReference type="RefSeq" id="WP_184213987.1">
    <property type="nucleotide sequence ID" value="NZ_JACHIP010000001.1"/>
</dbReference>
<comment type="caution">
    <text evidence="3">The sequence shown here is derived from an EMBL/GenBank/DDBJ whole genome shotgun (WGS) entry which is preliminary data.</text>
</comment>
<dbReference type="AlphaFoldDB" id="A0A7W7ZAH6"/>
<evidence type="ECO:0000259" key="1">
    <source>
        <dbReference type="Pfam" id="PF07905"/>
    </source>
</evidence>
<dbReference type="Pfam" id="PF07905">
    <property type="entry name" value="PucR"/>
    <property type="match status" value="1"/>
</dbReference>
<dbReference type="Pfam" id="PF13556">
    <property type="entry name" value="HTH_30"/>
    <property type="match status" value="1"/>
</dbReference>
<accession>A0A7W7ZAH6</accession>
<reference evidence="3 4" key="1">
    <citation type="submission" date="2020-08" db="EMBL/GenBank/DDBJ databases">
        <title>Genomic Encyclopedia of Type Strains, Phase IV (KMG-V): Genome sequencing to study the core and pangenomes of soil and plant-associated prokaryotes.</title>
        <authorList>
            <person name="Whitman W."/>
        </authorList>
    </citation>
    <scope>NUCLEOTIDE SEQUENCE [LARGE SCALE GENOMIC DNA]</scope>
    <source>
        <strain evidence="3 4">M8UP14</strain>
    </source>
</reference>
<dbReference type="Gene3D" id="1.10.10.2840">
    <property type="entry name" value="PucR C-terminal helix-turn-helix domain"/>
    <property type="match status" value="1"/>
</dbReference>
<dbReference type="InterPro" id="IPR025736">
    <property type="entry name" value="PucR_C-HTH_dom"/>
</dbReference>
<dbReference type="PANTHER" id="PTHR33744">
    <property type="entry name" value="CARBOHYDRATE DIACID REGULATOR"/>
    <property type="match status" value="1"/>
</dbReference>